<proteinExistence type="inferred from homology"/>
<dbReference type="EMBL" id="BIMW01000077">
    <property type="protein sequence ID" value="GCE93717.1"/>
    <property type="molecule type" value="Genomic_DNA"/>
</dbReference>
<protein>
    <recommendedName>
        <fullName evidence="9">Sec-independent protein translocase protein TatA</fullName>
    </recommendedName>
</protein>
<keyword evidence="5 9" id="KW-1133">Transmembrane helix</keyword>
<dbReference type="Gene3D" id="1.20.5.3310">
    <property type="match status" value="1"/>
</dbReference>
<keyword evidence="4 9" id="KW-0653">Protein transport</keyword>
<evidence type="ECO:0000256" key="1">
    <source>
        <dbReference type="ARBA" id="ARBA00004167"/>
    </source>
</evidence>
<evidence type="ECO:0000313" key="10">
    <source>
        <dbReference type="EMBL" id="GCE93717.1"/>
    </source>
</evidence>
<dbReference type="NCBIfam" id="TIGR01411">
    <property type="entry name" value="tatAE"/>
    <property type="match status" value="1"/>
</dbReference>
<gene>
    <name evidence="9" type="primary">tatA</name>
    <name evidence="10" type="ORF">NIES46_17690</name>
</gene>
<dbReference type="NCBIfam" id="NF011429">
    <property type="entry name" value="PRK14857.1"/>
    <property type="match status" value="1"/>
</dbReference>
<dbReference type="GeneID" id="301682628"/>
<keyword evidence="9" id="KW-1003">Cell membrane</keyword>
<dbReference type="InterPro" id="IPR006312">
    <property type="entry name" value="TatA/E"/>
</dbReference>
<comment type="similarity">
    <text evidence="9">Belongs to the TatA/E family.</text>
</comment>
<keyword evidence="7 9" id="KW-0472">Membrane</keyword>
<reference evidence="10 11" key="1">
    <citation type="journal article" date="2019" name="J Genomics">
        <title>The Draft Genome of a Hydrogen-producing Cyanobacterium, Arthrospira platensis NIES-46.</title>
        <authorList>
            <person name="Suzuki S."/>
            <person name="Yamaguchi H."/>
            <person name="Kawachi M."/>
        </authorList>
    </citation>
    <scope>NUCLEOTIDE SEQUENCE [LARGE SCALE GENOMIC DNA]</scope>
    <source>
        <strain evidence="10 11">NIES-46</strain>
    </source>
</reference>
<comment type="function">
    <text evidence="8">Part of the twin-arginine translocation (Tat) system that transports large folded proteins containing a characteristic twin-arginine motif in their signal peptide across the thylakoid membrane. Involved in delta pH-dependent protein transport required for chloroplast development, especially thylakoid membrane formation. TATC and TATB mediate precursor recognition, whereas TATA facilitates translocation.</text>
</comment>
<keyword evidence="3 9" id="KW-0812">Transmembrane</keyword>
<dbReference type="PANTHER" id="PTHR33162">
    <property type="entry name" value="SEC-INDEPENDENT PROTEIN TRANSLOCASE PROTEIN TATA, CHLOROPLASTIC"/>
    <property type="match status" value="1"/>
</dbReference>
<keyword evidence="11" id="KW-1185">Reference proteome</keyword>
<comment type="subcellular location">
    <subcellularLocation>
        <location evidence="9">Cell membrane</location>
        <topology evidence="9">Single-pass membrane protein</topology>
    </subcellularLocation>
    <subcellularLocation>
        <location evidence="1">Membrane</location>
        <topology evidence="1">Single-pass membrane protein</topology>
    </subcellularLocation>
</comment>
<feature type="transmembrane region" description="Helical" evidence="9">
    <location>
        <begin position="6"/>
        <end position="23"/>
    </location>
</feature>
<dbReference type="PANTHER" id="PTHR33162:SF1">
    <property type="entry name" value="SEC-INDEPENDENT PROTEIN TRANSLOCASE PROTEIN TATA, CHLOROPLASTIC"/>
    <property type="match status" value="1"/>
</dbReference>
<evidence type="ECO:0000256" key="3">
    <source>
        <dbReference type="ARBA" id="ARBA00022692"/>
    </source>
</evidence>
<dbReference type="RefSeq" id="WP_006618394.1">
    <property type="nucleotide sequence ID" value="NZ_BIMW01000077.1"/>
</dbReference>
<dbReference type="HAMAP" id="MF_00236">
    <property type="entry name" value="TatA_E"/>
    <property type="match status" value="1"/>
</dbReference>
<comment type="subunit">
    <text evidence="9">Forms a complex with TatC.</text>
</comment>
<accession>A0A5M3T4C3</accession>
<sequence length="75" mass="8371">MNIFGMGLPEMAVILVLALLIFGPKKLPEMGRSLGEAIRKFQEASQEFKTEFNREAEQIQAATRPQNTNSESDNS</sequence>
<organism evidence="10 11">
    <name type="scientific">Limnospira platensis NIES-46</name>
    <dbReference type="NCBI Taxonomy" id="1236695"/>
    <lineage>
        <taxon>Bacteria</taxon>
        <taxon>Bacillati</taxon>
        <taxon>Cyanobacteriota</taxon>
        <taxon>Cyanophyceae</taxon>
        <taxon>Oscillatoriophycideae</taxon>
        <taxon>Oscillatoriales</taxon>
        <taxon>Sirenicapillariaceae</taxon>
        <taxon>Limnospira</taxon>
    </lineage>
</organism>
<keyword evidence="2 9" id="KW-0813">Transport</keyword>
<evidence type="ECO:0000256" key="7">
    <source>
        <dbReference type="ARBA" id="ARBA00023136"/>
    </source>
</evidence>
<dbReference type="PRINTS" id="PR01506">
    <property type="entry name" value="TATBPROTEIN"/>
</dbReference>
<evidence type="ECO:0000256" key="6">
    <source>
        <dbReference type="ARBA" id="ARBA00023010"/>
    </source>
</evidence>
<evidence type="ECO:0000313" key="11">
    <source>
        <dbReference type="Proteomes" id="UP000326169"/>
    </source>
</evidence>
<comment type="caution">
    <text evidence="10">The sequence shown here is derived from an EMBL/GenBank/DDBJ whole genome shotgun (WGS) entry which is preliminary data.</text>
</comment>
<evidence type="ECO:0000256" key="8">
    <source>
        <dbReference type="ARBA" id="ARBA00025340"/>
    </source>
</evidence>
<dbReference type="NCBIfam" id="NF011430">
    <property type="entry name" value="PRK14861.1"/>
    <property type="match status" value="1"/>
</dbReference>
<dbReference type="InterPro" id="IPR003369">
    <property type="entry name" value="TatA/B/E"/>
</dbReference>
<name>A0A5M3T4C3_LIMPL</name>
<keyword evidence="6 9" id="KW-0811">Translocation</keyword>
<dbReference type="Pfam" id="PF02416">
    <property type="entry name" value="TatA_B_E"/>
    <property type="match status" value="1"/>
</dbReference>
<evidence type="ECO:0000256" key="2">
    <source>
        <dbReference type="ARBA" id="ARBA00022448"/>
    </source>
</evidence>
<evidence type="ECO:0000256" key="5">
    <source>
        <dbReference type="ARBA" id="ARBA00022989"/>
    </source>
</evidence>
<dbReference type="Proteomes" id="UP000326169">
    <property type="component" value="Unassembled WGS sequence"/>
</dbReference>
<evidence type="ECO:0000256" key="4">
    <source>
        <dbReference type="ARBA" id="ARBA00022927"/>
    </source>
</evidence>
<evidence type="ECO:0000256" key="9">
    <source>
        <dbReference type="HAMAP-Rule" id="MF_00236"/>
    </source>
</evidence>
<comment type="function">
    <text evidence="9">Part of the twin-arginine translocation (Tat) system that transports large folded proteins containing a characteristic twin-arginine motif in their signal peptide across membranes. TatA could form the protein-conducting channel of the Tat system.</text>
</comment>